<organism evidence="2 4">
    <name type="scientific">Medicago truncatula</name>
    <name type="common">Barrel medic</name>
    <name type="synonym">Medicago tribuloides</name>
    <dbReference type="NCBI Taxonomy" id="3880"/>
    <lineage>
        <taxon>Eukaryota</taxon>
        <taxon>Viridiplantae</taxon>
        <taxon>Streptophyta</taxon>
        <taxon>Embryophyta</taxon>
        <taxon>Tracheophyta</taxon>
        <taxon>Spermatophyta</taxon>
        <taxon>Magnoliopsida</taxon>
        <taxon>eudicotyledons</taxon>
        <taxon>Gunneridae</taxon>
        <taxon>Pentapetalae</taxon>
        <taxon>rosids</taxon>
        <taxon>fabids</taxon>
        <taxon>Fabales</taxon>
        <taxon>Fabaceae</taxon>
        <taxon>Papilionoideae</taxon>
        <taxon>50 kb inversion clade</taxon>
        <taxon>NPAAA clade</taxon>
        <taxon>Hologalegina</taxon>
        <taxon>IRL clade</taxon>
        <taxon>Trifolieae</taxon>
        <taxon>Medicago</taxon>
    </lineage>
</organism>
<proteinExistence type="predicted"/>
<dbReference type="EMBL" id="CM001219">
    <property type="protein sequence ID" value="KEH33139.1"/>
    <property type="molecule type" value="Genomic_DNA"/>
</dbReference>
<dbReference type="GO" id="GO:0006952">
    <property type="term" value="P:defense response"/>
    <property type="evidence" value="ECO:0007669"/>
    <property type="project" value="UniProtKB-KW"/>
</dbReference>
<dbReference type="PANTHER" id="PTHR36766">
    <property type="entry name" value="PLANT BROAD-SPECTRUM MILDEW RESISTANCE PROTEIN RPW8"/>
    <property type="match status" value="1"/>
</dbReference>
<dbReference type="HOGENOM" id="CLU_000837_8_5_1"/>
<evidence type="ECO:0000256" key="1">
    <source>
        <dbReference type="ARBA" id="ARBA00022821"/>
    </source>
</evidence>
<dbReference type="EnsemblPlants" id="KEH33139">
    <property type="protein sequence ID" value="KEH33139"/>
    <property type="gene ID" value="MTR_3g024280"/>
</dbReference>
<reference evidence="3" key="3">
    <citation type="submission" date="2015-04" db="UniProtKB">
        <authorList>
            <consortium name="EnsemblPlants"/>
        </authorList>
    </citation>
    <scope>IDENTIFICATION</scope>
    <source>
        <strain evidence="3">cv. Jemalong A17</strain>
    </source>
</reference>
<dbReference type="Gene3D" id="3.80.10.10">
    <property type="entry name" value="Ribonuclease Inhibitor"/>
    <property type="match status" value="1"/>
</dbReference>
<reference evidence="2 4" key="1">
    <citation type="journal article" date="2011" name="Nature">
        <title>The Medicago genome provides insight into the evolution of rhizobial symbioses.</title>
        <authorList>
            <person name="Young N.D."/>
            <person name="Debelle F."/>
            <person name="Oldroyd G.E."/>
            <person name="Geurts R."/>
            <person name="Cannon S.B."/>
            <person name="Udvardi M.K."/>
            <person name="Benedito V.A."/>
            <person name="Mayer K.F."/>
            <person name="Gouzy J."/>
            <person name="Schoof H."/>
            <person name="Van de Peer Y."/>
            <person name="Proost S."/>
            <person name="Cook D.R."/>
            <person name="Meyers B.C."/>
            <person name="Spannagl M."/>
            <person name="Cheung F."/>
            <person name="De Mita S."/>
            <person name="Krishnakumar V."/>
            <person name="Gundlach H."/>
            <person name="Zhou S."/>
            <person name="Mudge J."/>
            <person name="Bharti A.K."/>
            <person name="Murray J.D."/>
            <person name="Naoumkina M.A."/>
            <person name="Rosen B."/>
            <person name="Silverstein K.A."/>
            <person name="Tang H."/>
            <person name="Rombauts S."/>
            <person name="Zhao P.X."/>
            <person name="Zhou P."/>
            <person name="Barbe V."/>
            <person name="Bardou P."/>
            <person name="Bechner M."/>
            <person name="Bellec A."/>
            <person name="Berger A."/>
            <person name="Berges H."/>
            <person name="Bidwell S."/>
            <person name="Bisseling T."/>
            <person name="Choisne N."/>
            <person name="Couloux A."/>
            <person name="Denny R."/>
            <person name="Deshpande S."/>
            <person name="Dai X."/>
            <person name="Doyle J.J."/>
            <person name="Dudez A.M."/>
            <person name="Farmer A.D."/>
            <person name="Fouteau S."/>
            <person name="Franken C."/>
            <person name="Gibelin C."/>
            <person name="Gish J."/>
            <person name="Goldstein S."/>
            <person name="Gonzalez A.J."/>
            <person name="Green P.J."/>
            <person name="Hallab A."/>
            <person name="Hartog M."/>
            <person name="Hua A."/>
            <person name="Humphray S.J."/>
            <person name="Jeong D.H."/>
            <person name="Jing Y."/>
            <person name="Jocker A."/>
            <person name="Kenton S.M."/>
            <person name="Kim D.J."/>
            <person name="Klee K."/>
            <person name="Lai H."/>
            <person name="Lang C."/>
            <person name="Lin S."/>
            <person name="Macmil S.L."/>
            <person name="Magdelenat G."/>
            <person name="Matthews L."/>
            <person name="McCorrison J."/>
            <person name="Monaghan E.L."/>
            <person name="Mun J.H."/>
            <person name="Najar F.Z."/>
            <person name="Nicholson C."/>
            <person name="Noirot C."/>
            <person name="O'Bleness M."/>
            <person name="Paule C.R."/>
            <person name="Poulain J."/>
            <person name="Prion F."/>
            <person name="Qin B."/>
            <person name="Qu C."/>
            <person name="Retzel E.F."/>
            <person name="Riddle C."/>
            <person name="Sallet E."/>
            <person name="Samain S."/>
            <person name="Samson N."/>
            <person name="Sanders I."/>
            <person name="Saurat O."/>
            <person name="Scarpelli C."/>
            <person name="Schiex T."/>
            <person name="Segurens B."/>
            <person name="Severin A.J."/>
            <person name="Sherrier D.J."/>
            <person name="Shi R."/>
            <person name="Sims S."/>
            <person name="Singer S.R."/>
            <person name="Sinharoy S."/>
            <person name="Sterck L."/>
            <person name="Viollet A."/>
            <person name="Wang B.B."/>
            <person name="Wang K."/>
            <person name="Wang M."/>
            <person name="Wang X."/>
            <person name="Warfsmann J."/>
            <person name="Weissenbach J."/>
            <person name="White D.D."/>
            <person name="White J.D."/>
            <person name="Wiley G.B."/>
            <person name="Wincker P."/>
            <person name="Xing Y."/>
            <person name="Yang L."/>
            <person name="Yao Z."/>
            <person name="Ying F."/>
            <person name="Zhai J."/>
            <person name="Zhou L."/>
            <person name="Zuber A."/>
            <person name="Denarie J."/>
            <person name="Dixon R.A."/>
            <person name="May G.D."/>
            <person name="Schwartz D.C."/>
            <person name="Rogers J."/>
            <person name="Quetier F."/>
            <person name="Town C.D."/>
            <person name="Roe B.A."/>
        </authorList>
    </citation>
    <scope>NUCLEOTIDE SEQUENCE [LARGE SCALE GENOMIC DNA]</scope>
    <source>
        <strain evidence="2">A17</strain>
        <strain evidence="3 4">cv. Jemalong A17</strain>
    </source>
</reference>
<reference evidence="2 4" key="2">
    <citation type="journal article" date="2014" name="BMC Genomics">
        <title>An improved genome release (version Mt4.0) for the model legume Medicago truncatula.</title>
        <authorList>
            <person name="Tang H."/>
            <person name="Krishnakumar V."/>
            <person name="Bidwell S."/>
            <person name="Rosen B."/>
            <person name="Chan A."/>
            <person name="Zhou S."/>
            <person name="Gentzbittel L."/>
            <person name="Childs K.L."/>
            <person name="Yandell M."/>
            <person name="Gundlach H."/>
            <person name="Mayer K.F."/>
            <person name="Schwartz D.C."/>
            <person name="Town C.D."/>
        </authorList>
    </citation>
    <scope>GENOME REANNOTATION</scope>
    <source>
        <strain evidence="2">A17</strain>
        <strain evidence="3 4">cv. Jemalong A17</strain>
    </source>
</reference>
<evidence type="ECO:0000313" key="2">
    <source>
        <dbReference type="EMBL" id="KEH33139.1"/>
    </source>
</evidence>
<name>A0A072UTG0_MEDTR</name>
<evidence type="ECO:0000313" key="3">
    <source>
        <dbReference type="EnsemblPlants" id="KEH33139"/>
    </source>
</evidence>
<dbReference type="GO" id="GO:0043531">
    <property type="term" value="F:ADP binding"/>
    <property type="evidence" value="ECO:0007669"/>
    <property type="project" value="InterPro"/>
</dbReference>
<sequence length="268" mass="30453">MLGKRKVGSSSQHEMKKLNFLFVHCLRPLEIEDGWSLVSRHAFGACNYKQRSYQEENGMKIAKKCDGLPMAAVAHGTRLCSKLSLNDRNLLLESNIQDTVIESVKTEANVEVHNLTHDLATTVSSSYGNRLSYNRGLYDSFNEFAELFGLDFLCTFLALPLQEQLPLCFLSNRVVHDLLPTMKQLLLLSLSNYKSITECNIERLPSETCKLYNLQFLLLVGCRRLIEFPEDIGKLVNLHHLDVSDTALREMPVQIAKLENLQTSMMID</sequence>
<protein>
    <submittedName>
        <fullName evidence="2">NB-ARC domain disease resistance protein</fullName>
    </submittedName>
</protein>
<evidence type="ECO:0000313" key="4">
    <source>
        <dbReference type="Proteomes" id="UP000002051"/>
    </source>
</evidence>
<dbReference type="PANTHER" id="PTHR36766:SF70">
    <property type="entry name" value="DISEASE RESISTANCE PROTEIN RGA4"/>
    <property type="match status" value="1"/>
</dbReference>
<gene>
    <name evidence="2" type="ordered locus">MTR_3g024280</name>
</gene>
<dbReference type="AlphaFoldDB" id="A0A072UTG0"/>
<dbReference type="InterPro" id="IPR032675">
    <property type="entry name" value="LRR_dom_sf"/>
</dbReference>
<dbReference type="SUPFAM" id="SSF52540">
    <property type="entry name" value="P-loop containing nucleoside triphosphate hydrolases"/>
    <property type="match status" value="1"/>
</dbReference>
<dbReference type="InterPro" id="IPR027417">
    <property type="entry name" value="P-loop_NTPase"/>
</dbReference>
<keyword evidence="4" id="KW-1185">Reference proteome</keyword>
<accession>A0A072UTG0</accession>
<dbReference type="Proteomes" id="UP000002051">
    <property type="component" value="Chromosome 3"/>
</dbReference>
<keyword evidence="1" id="KW-0611">Plant defense</keyword>
<dbReference type="SUPFAM" id="SSF52058">
    <property type="entry name" value="L domain-like"/>
    <property type="match status" value="1"/>
</dbReference>